<dbReference type="EMBL" id="AEYP01089932">
    <property type="status" value="NOT_ANNOTATED_CDS"/>
    <property type="molecule type" value="Genomic_DNA"/>
</dbReference>
<dbReference type="HOGENOM" id="CLU_1414753_0_0_1"/>
<reference evidence="2" key="1">
    <citation type="submission" date="2024-06" db="UniProtKB">
        <authorList>
            <consortium name="Ensembl"/>
        </authorList>
    </citation>
    <scope>IDENTIFICATION</scope>
</reference>
<dbReference type="AlphaFoldDB" id="M3Y5S3"/>
<evidence type="ECO:0000313" key="2">
    <source>
        <dbReference type="Ensembl" id="ENSMPUP00000006674.1"/>
    </source>
</evidence>
<proteinExistence type="predicted"/>
<protein>
    <submittedName>
        <fullName evidence="2">Uncharacterized protein</fullName>
    </submittedName>
</protein>
<dbReference type="InParanoid" id="M3Y5S3"/>
<feature type="compositionally biased region" description="Basic and acidic residues" evidence="1">
    <location>
        <begin position="50"/>
        <end position="63"/>
    </location>
</feature>
<organism evidence="2">
    <name type="scientific">Mustela putorius furo</name>
    <name type="common">European domestic ferret</name>
    <name type="synonym">Mustela furo</name>
    <dbReference type="NCBI Taxonomy" id="9669"/>
    <lineage>
        <taxon>Eukaryota</taxon>
        <taxon>Metazoa</taxon>
        <taxon>Chordata</taxon>
        <taxon>Craniata</taxon>
        <taxon>Vertebrata</taxon>
        <taxon>Euteleostomi</taxon>
        <taxon>Mammalia</taxon>
        <taxon>Eutheria</taxon>
        <taxon>Laurasiatheria</taxon>
        <taxon>Carnivora</taxon>
        <taxon>Caniformia</taxon>
        <taxon>Musteloidea</taxon>
        <taxon>Mustelidae</taxon>
        <taxon>Mustelinae</taxon>
        <taxon>Mustela</taxon>
    </lineage>
</organism>
<sequence length="192" mass="20484">MARGLLAQANRASQRARLGTTFPRMAAGFSPPLPNWLARRHAQTCRRGGRGGEEELSWRHRPETGGGWTPAGALEMKSPVHRAGRRGGGASPEFGAPQASWVYLRSVAECELPAGPTGLPLAPVLRECQLSGLLSAPGAPLIRSRSQHLQNSLPLADLKVCPVLPPTLCPSPAVPRMGGIRLYVFLGRADCM</sequence>
<name>M3Y5S3_MUSPF</name>
<feature type="region of interest" description="Disordered" evidence="1">
    <location>
        <begin position="42"/>
        <end position="74"/>
    </location>
</feature>
<evidence type="ECO:0000256" key="1">
    <source>
        <dbReference type="SAM" id="MobiDB-lite"/>
    </source>
</evidence>
<accession>M3Y5S3</accession>
<dbReference type="Ensembl" id="ENSMPUT00000006787.1">
    <property type="protein sequence ID" value="ENSMPUP00000006674.1"/>
    <property type="gene ID" value="ENSMPUG00000006728.1"/>
</dbReference>